<dbReference type="PANTHER" id="PTHR44591">
    <property type="entry name" value="STRESS RESPONSE REGULATOR PROTEIN 1"/>
    <property type="match status" value="1"/>
</dbReference>
<dbReference type="SUPFAM" id="SSF52172">
    <property type="entry name" value="CheY-like"/>
    <property type="match status" value="1"/>
</dbReference>
<feature type="modified residue" description="4-aspartylphosphate" evidence="2">
    <location>
        <position position="66"/>
    </location>
</feature>
<gene>
    <name evidence="4" type="ORF">KFK14_16940</name>
</gene>
<feature type="domain" description="Response regulatory" evidence="3">
    <location>
        <begin position="14"/>
        <end position="133"/>
    </location>
</feature>
<evidence type="ECO:0000256" key="1">
    <source>
        <dbReference type="ARBA" id="ARBA00022553"/>
    </source>
</evidence>
<evidence type="ECO:0000313" key="5">
    <source>
        <dbReference type="Proteomes" id="UP000681425"/>
    </source>
</evidence>
<name>A0A975K4J0_9SPHN</name>
<dbReference type="SMART" id="SM00448">
    <property type="entry name" value="REC"/>
    <property type="match status" value="1"/>
</dbReference>
<evidence type="ECO:0000313" key="4">
    <source>
        <dbReference type="EMBL" id="QUT04710.1"/>
    </source>
</evidence>
<dbReference type="PROSITE" id="PS50110">
    <property type="entry name" value="RESPONSE_REGULATORY"/>
    <property type="match status" value="1"/>
</dbReference>
<sequence>MTNTPPDHSSSILRILCVDDEPDIRAVLELALKMDPLMEVRSAGSAEEALALLNQREWIPDLALLDMMMPEMNGCQLANAMRASDHMADIAIIFVSANDQPSDLAKYRAVGAMGFIRKPFDPLNMARHVRDHLTGAITSLSE</sequence>
<evidence type="ECO:0000259" key="3">
    <source>
        <dbReference type="PROSITE" id="PS50110"/>
    </source>
</evidence>
<reference evidence="4" key="1">
    <citation type="submission" date="2021-04" db="EMBL/GenBank/DDBJ databases">
        <title>Isolation of p-tert-butylphenol degrading bacteria Sphingobium phenoxybenzoativorans Tas13 from active sludge.</title>
        <authorList>
            <person name="Li Y."/>
        </authorList>
    </citation>
    <scope>NUCLEOTIDE SEQUENCE</scope>
    <source>
        <strain evidence="4">Tas13</strain>
    </source>
</reference>
<organism evidence="4 5">
    <name type="scientific">Sphingobium phenoxybenzoativorans</name>
    <dbReference type="NCBI Taxonomy" id="1592790"/>
    <lineage>
        <taxon>Bacteria</taxon>
        <taxon>Pseudomonadati</taxon>
        <taxon>Pseudomonadota</taxon>
        <taxon>Alphaproteobacteria</taxon>
        <taxon>Sphingomonadales</taxon>
        <taxon>Sphingomonadaceae</taxon>
        <taxon>Sphingobium</taxon>
    </lineage>
</organism>
<evidence type="ECO:0000256" key="2">
    <source>
        <dbReference type="PROSITE-ProRule" id="PRU00169"/>
    </source>
</evidence>
<dbReference type="InterPro" id="IPR050595">
    <property type="entry name" value="Bact_response_regulator"/>
</dbReference>
<dbReference type="InterPro" id="IPR001789">
    <property type="entry name" value="Sig_transdc_resp-reg_receiver"/>
</dbReference>
<dbReference type="OrthoDB" id="9800897at2"/>
<dbReference type="AlphaFoldDB" id="A0A975K4J0"/>
<dbReference type="GO" id="GO:0000160">
    <property type="term" value="P:phosphorelay signal transduction system"/>
    <property type="evidence" value="ECO:0007669"/>
    <property type="project" value="InterPro"/>
</dbReference>
<keyword evidence="5" id="KW-1185">Reference proteome</keyword>
<protein>
    <submittedName>
        <fullName evidence="4">Response regulator</fullName>
    </submittedName>
</protein>
<accession>A0A975K4J0</accession>
<dbReference type="Gene3D" id="3.40.50.2300">
    <property type="match status" value="1"/>
</dbReference>
<dbReference type="KEGG" id="spph:KFK14_16940"/>
<dbReference type="PANTHER" id="PTHR44591:SF3">
    <property type="entry name" value="RESPONSE REGULATORY DOMAIN-CONTAINING PROTEIN"/>
    <property type="match status" value="1"/>
</dbReference>
<dbReference type="Pfam" id="PF00072">
    <property type="entry name" value="Response_reg"/>
    <property type="match status" value="1"/>
</dbReference>
<dbReference type="Proteomes" id="UP000681425">
    <property type="component" value="Chromosome"/>
</dbReference>
<dbReference type="InterPro" id="IPR011006">
    <property type="entry name" value="CheY-like_superfamily"/>
</dbReference>
<keyword evidence="1 2" id="KW-0597">Phosphoprotein</keyword>
<proteinExistence type="predicted"/>
<dbReference type="RefSeq" id="WP_070152770.1">
    <property type="nucleotide sequence ID" value="NZ_CP073910.1"/>
</dbReference>
<dbReference type="EMBL" id="CP073910">
    <property type="protein sequence ID" value="QUT04710.1"/>
    <property type="molecule type" value="Genomic_DNA"/>
</dbReference>